<feature type="compositionally biased region" description="Low complexity" evidence="17">
    <location>
        <begin position="225"/>
        <end position="237"/>
    </location>
</feature>
<evidence type="ECO:0000256" key="2">
    <source>
        <dbReference type="ARBA" id="ARBA00001946"/>
    </source>
</evidence>
<dbReference type="Pfam" id="PF16953">
    <property type="entry name" value="PRORP"/>
    <property type="match status" value="1"/>
</dbReference>
<evidence type="ECO:0000256" key="16">
    <source>
        <dbReference type="ARBA" id="ARBA00044559"/>
    </source>
</evidence>
<evidence type="ECO:0000313" key="21">
    <source>
        <dbReference type="Proteomes" id="UP001165080"/>
    </source>
</evidence>
<comment type="subcellular location">
    <subcellularLocation>
        <location evidence="3">Mitochondrion</location>
    </subcellularLocation>
</comment>
<dbReference type="GO" id="GO:0004526">
    <property type="term" value="F:ribonuclease P activity"/>
    <property type="evidence" value="ECO:0007669"/>
    <property type="project" value="UniProtKB-EC"/>
</dbReference>
<dbReference type="Pfam" id="PF17177">
    <property type="entry name" value="PPR_long"/>
    <property type="match status" value="1"/>
</dbReference>
<evidence type="ECO:0000256" key="5">
    <source>
        <dbReference type="ARBA" id="ARBA00012179"/>
    </source>
</evidence>
<keyword evidence="12" id="KW-0460">Magnesium</keyword>
<dbReference type="Proteomes" id="UP001165080">
    <property type="component" value="Unassembled WGS sequence"/>
</dbReference>
<feature type="domain" description="PRORP" evidence="18">
    <location>
        <begin position="477"/>
        <end position="710"/>
    </location>
</feature>
<feature type="compositionally biased region" description="Low complexity" evidence="17">
    <location>
        <begin position="85"/>
        <end position="121"/>
    </location>
</feature>
<keyword evidence="13" id="KW-0809">Transit peptide</keyword>
<evidence type="ECO:0000256" key="8">
    <source>
        <dbReference type="ARBA" id="ARBA00022723"/>
    </source>
</evidence>
<keyword evidence="6" id="KW-0819">tRNA processing</keyword>
<dbReference type="CDD" id="cd18718">
    <property type="entry name" value="PIN_PRORP"/>
    <property type="match status" value="1"/>
</dbReference>
<evidence type="ECO:0000256" key="10">
    <source>
        <dbReference type="ARBA" id="ARBA00022801"/>
    </source>
</evidence>
<keyword evidence="14" id="KW-0496">Mitochondrion</keyword>
<comment type="cofactor">
    <cofactor evidence="2">
        <name>Mg(2+)</name>
        <dbReference type="ChEBI" id="CHEBI:18420"/>
    </cofactor>
</comment>
<dbReference type="Gene3D" id="3.40.50.11980">
    <property type="match status" value="1"/>
</dbReference>
<evidence type="ECO:0000256" key="11">
    <source>
        <dbReference type="ARBA" id="ARBA00022833"/>
    </source>
</evidence>
<dbReference type="InterPro" id="IPR033443">
    <property type="entry name" value="PROP1-like_PPR_dom"/>
</dbReference>
<dbReference type="InterPro" id="IPR031595">
    <property type="entry name" value="PRORP_C"/>
</dbReference>
<keyword evidence="11" id="KW-0862">Zinc</keyword>
<evidence type="ECO:0000256" key="9">
    <source>
        <dbReference type="ARBA" id="ARBA00022737"/>
    </source>
</evidence>
<dbReference type="Gene3D" id="1.25.40.10">
    <property type="entry name" value="Tetratricopeptide repeat domain"/>
    <property type="match status" value="1"/>
</dbReference>
<evidence type="ECO:0000256" key="17">
    <source>
        <dbReference type="SAM" id="MobiDB-lite"/>
    </source>
</evidence>
<feature type="region of interest" description="Disordered" evidence="17">
    <location>
        <begin position="68"/>
        <end position="130"/>
    </location>
</feature>
<feature type="compositionally biased region" description="Gly residues" evidence="17">
    <location>
        <begin position="210"/>
        <end position="221"/>
    </location>
</feature>
<keyword evidence="21" id="KW-1185">Reference proteome</keyword>
<comment type="similarity">
    <text evidence="4">Belongs to the PPR family. P subfamily.</text>
</comment>
<proteinExistence type="inferred from homology"/>
<keyword evidence="7" id="KW-0540">Nuclease</keyword>
<evidence type="ECO:0000256" key="6">
    <source>
        <dbReference type="ARBA" id="ARBA00022694"/>
    </source>
</evidence>
<dbReference type="GO" id="GO:0005739">
    <property type="term" value="C:mitochondrion"/>
    <property type="evidence" value="ECO:0007669"/>
    <property type="project" value="UniProtKB-SubCell"/>
</dbReference>
<protein>
    <recommendedName>
        <fullName evidence="15">Mitochondrial ribonuclease P catalytic subunit</fullName>
        <ecNumber evidence="5">3.1.26.5</ecNumber>
    </recommendedName>
    <alternativeName>
        <fullName evidence="16">Mitochondrial ribonuclease P protein 3</fullName>
    </alternativeName>
</protein>
<evidence type="ECO:0000256" key="13">
    <source>
        <dbReference type="ARBA" id="ARBA00022946"/>
    </source>
</evidence>
<comment type="catalytic activity">
    <reaction evidence="1">
        <text>Endonucleolytic cleavage of RNA, removing 5'-extranucleotides from tRNA precursor.</text>
        <dbReference type="EC" id="3.1.26.5"/>
    </reaction>
</comment>
<name>A0A9W6F417_9CHLO</name>
<sequence length="723" mass="77125">MLLSRRVAALAHATFARHLPLRSWFIRSHISERASACRRFPPPACTAPVAGQDDSAALDDILDFGMGEESEQGQEAPLAKRQRTGDGPAAHGAGDAGAAGAQPNGAQQNQGNQKGQGAGAQRKGRKDPRIPAMQQAVKVNNLKHAMKLFGELVAEGGSLQTPIINSLMYLACGAEQWERYVRGLPLLSLAEAAPAALAVAATGARAGAATGEGGDGGGGGEAEMAEAQEATQQQQQQRKGKPAKPLTPLPEGPPPPREELLAAMDELWSYMGTAGLQPDQATYLALARLEALKGNAQASLQWAVECGKMGKPVQLRLFHPAQVCYCMSSDVAQLHHIDDLIASHRLDNTEYEYARLLEGIAAAGTYAQLRAVLVRMQADLNELSPATADFIAAFFERSAAAAQQAFAPVEQGGCPGLAGLAAHISAACDGGAAAAAAAPTAADGADTEANGAGTEAAAGEGAGGGWRWRVLRGVSVAEDGQCQAAGGSLKVIDLEDKDWEAFATAIGELARKNMGQRSGDFDTFVQWYDRNGPYDILVDAANVAFFGQNFEGGGFNWRQVQDMVELLKTRFEGKKILVMVHRKRVNDQEARAPHVQSFLEKLRRTKSFYNTPPGANDDWFWLYACVRSKHNGLLVSNDELRDHIFSLLRPKHFLKWKQRHIAHYAFAYPQGAAPPGGPGPGKLFALQMPHPYTACVQQLAESGAWMVPIAGVAWLAVKPERAG</sequence>
<keyword evidence="8" id="KW-0479">Metal-binding</keyword>
<feature type="domain" description="PROP1-like PPR" evidence="19">
    <location>
        <begin position="266"/>
        <end position="401"/>
    </location>
</feature>
<evidence type="ECO:0000313" key="20">
    <source>
        <dbReference type="EMBL" id="GLC55424.1"/>
    </source>
</evidence>
<dbReference type="AlphaFoldDB" id="A0A9W6F417"/>
<evidence type="ECO:0000256" key="12">
    <source>
        <dbReference type="ARBA" id="ARBA00022842"/>
    </source>
</evidence>
<accession>A0A9W6F417</accession>
<gene>
    <name evidence="20" type="primary">PLEST007103</name>
    <name evidence="20" type="ORF">PLESTB_000985800</name>
</gene>
<evidence type="ECO:0000256" key="4">
    <source>
        <dbReference type="ARBA" id="ARBA00007626"/>
    </source>
</evidence>
<evidence type="ECO:0000256" key="15">
    <source>
        <dbReference type="ARBA" id="ARBA00044536"/>
    </source>
</evidence>
<keyword evidence="9" id="KW-0677">Repeat</keyword>
<dbReference type="InterPro" id="IPR033495">
    <property type="entry name" value="MRPP3_PIN_dom"/>
</dbReference>
<comment type="caution">
    <text evidence="20">The sequence shown here is derived from an EMBL/GenBank/DDBJ whole genome shotgun (WGS) entry which is preliminary data.</text>
</comment>
<evidence type="ECO:0000256" key="7">
    <source>
        <dbReference type="ARBA" id="ARBA00022722"/>
    </source>
</evidence>
<dbReference type="PANTHER" id="PTHR13547">
    <property type="match status" value="1"/>
</dbReference>
<evidence type="ECO:0000256" key="1">
    <source>
        <dbReference type="ARBA" id="ARBA00000928"/>
    </source>
</evidence>
<dbReference type="EMBL" id="BRXU01000013">
    <property type="protein sequence ID" value="GLC55424.1"/>
    <property type="molecule type" value="Genomic_DNA"/>
</dbReference>
<dbReference type="OrthoDB" id="46913at2759"/>
<feature type="compositionally biased region" description="Pro residues" evidence="17">
    <location>
        <begin position="245"/>
        <end position="255"/>
    </location>
</feature>
<dbReference type="GO" id="GO:0046872">
    <property type="term" value="F:metal ion binding"/>
    <property type="evidence" value="ECO:0007669"/>
    <property type="project" value="UniProtKB-KW"/>
</dbReference>
<reference evidence="20 21" key="1">
    <citation type="journal article" date="2023" name="Commun. Biol.">
        <title>Reorganization of the ancestral sex-determining regions during the evolution of trioecy in Pleodorina starrii.</title>
        <authorList>
            <person name="Takahashi K."/>
            <person name="Suzuki S."/>
            <person name="Kawai-Toyooka H."/>
            <person name="Yamamoto K."/>
            <person name="Hamaji T."/>
            <person name="Ootsuki R."/>
            <person name="Yamaguchi H."/>
            <person name="Kawachi M."/>
            <person name="Higashiyama T."/>
            <person name="Nozaki H."/>
        </authorList>
    </citation>
    <scope>NUCLEOTIDE SEQUENCE [LARGE SCALE GENOMIC DNA]</scope>
    <source>
        <strain evidence="20 21">NIES-4479</strain>
    </source>
</reference>
<dbReference type="GO" id="GO:0001682">
    <property type="term" value="P:tRNA 5'-leader removal"/>
    <property type="evidence" value="ECO:0007669"/>
    <property type="project" value="TreeGrafter"/>
</dbReference>
<feature type="region of interest" description="Disordered" evidence="17">
    <location>
        <begin position="207"/>
        <end position="258"/>
    </location>
</feature>
<dbReference type="InterPro" id="IPR011990">
    <property type="entry name" value="TPR-like_helical_dom_sf"/>
</dbReference>
<evidence type="ECO:0000259" key="19">
    <source>
        <dbReference type="Pfam" id="PF17177"/>
    </source>
</evidence>
<organism evidence="20 21">
    <name type="scientific">Pleodorina starrii</name>
    <dbReference type="NCBI Taxonomy" id="330485"/>
    <lineage>
        <taxon>Eukaryota</taxon>
        <taxon>Viridiplantae</taxon>
        <taxon>Chlorophyta</taxon>
        <taxon>core chlorophytes</taxon>
        <taxon>Chlorophyceae</taxon>
        <taxon>CS clade</taxon>
        <taxon>Chlamydomonadales</taxon>
        <taxon>Volvocaceae</taxon>
        <taxon>Pleodorina</taxon>
    </lineage>
</organism>
<evidence type="ECO:0000259" key="18">
    <source>
        <dbReference type="Pfam" id="PF16953"/>
    </source>
</evidence>
<dbReference type="PANTHER" id="PTHR13547:SF1">
    <property type="entry name" value="MITOCHONDRIAL RIBONUCLEASE P CATALYTIC SUBUNIT"/>
    <property type="match status" value="1"/>
</dbReference>
<evidence type="ECO:0000256" key="3">
    <source>
        <dbReference type="ARBA" id="ARBA00004173"/>
    </source>
</evidence>
<dbReference type="EC" id="3.1.26.5" evidence="5"/>
<keyword evidence="10" id="KW-0378">Hydrolase</keyword>
<evidence type="ECO:0000256" key="14">
    <source>
        <dbReference type="ARBA" id="ARBA00023128"/>
    </source>
</evidence>